<comment type="similarity">
    <text evidence="1">Belongs to the GMC oxidoreductase family.</text>
</comment>
<dbReference type="OrthoDB" id="9787779at2"/>
<feature type="region of interest" description="Disordered" evidence="5">
    <location>
        <begin position="526"/>
        <end position="554"/>
    </location>
</feature>
<dbReference type="Pfam" id="PF00732">
    <property type="entry name" value="GMC_oxred_N"/>
    <property type="match status" value="1"/>
</dbReference>
<evidence type="ECO:0000256" key="4">
    <source>
        <dbReference type="ARBA" id="ARBA00023002"/>
    </source>
</evidence>
<feature type="domain" description="Glucose-methanol-choline oxidoreductase N-terminal" evidence="6">
    <location>
        <begin position="80"/>
        <end position="298"/>
    </location>
</feature>
<dbReference type="SUPFAM" id="SSF51905">
    <property type="entry name" value="FAD/NAD(P)-binding domain"/>
    <property type="match status" value="1"/>
</dbReference>
<keyword evidence="2" id="KW-0285">Flavoprotein</keyword>
<evidence type="ECO:0000256" key="1">
    <source>
        <dbReference type="ARBA" id="ARBA00010790"/>
    </source>
</evidence>
<evidence type="ECO:0000313" key="8">
    <source>
        <dbReference type="EMBL" id="SFF57804.1"/>
    </source>
</evidence>
<keyword evidence="3" id="KW-0274">FAD</keyword>
<dbReference type="RefSeq" id="WP_091534549.1">
    <property type="nucleotide sequence ID" value="NZ_FOOC01000010.1"/>
</dbReference>
<dbReference type="GO" id="GO:0016614">
    <property type="term" value="F:oxidoreductase activity, acting on CH-OH group of donors"/>
    <property type="evidence" value="ECO:0007669"/>
    <property type="project" value="InterPro"/>
</dbReference>
<dbReference type="Gene3D" id="3.50.50.60">
    <property type="entry name" value="FAD/NAD(P)-binding domain"/>
    <property type="match status" value="2"/>
</dbReference>
<evidence type="ECO:0000256" key="2">
    <source>
        <dbReference type="ARBA" id="ARBA00022630"/>
    </source>
</evidence>
<dbReference type="Proteomes" id="UP000199771">
    <property type="component" value="Unassembled WGS sequence"/>
</dbReference>
<keyword evidence="9" id="KW-1185">Reference proteome</keyword>
<organism evidence="8 9">
    <name type="scientific">Fontimonas thermophila</name>
    <dbReference type="NCBI Taxonomy" id="1076937"/>
    <lineage>
        <taxon>Bacteria</taxon>
        <taxon>Pseudomonadati</taxon>
        <taxon>Pseudomonadota</taxon>
        <taxon>Gammaproteobacteria</taxon>
        <taxon>Nevskiales</taxon>
        <taxon>Nevskiaceae</taxon>
        <taxon>Fontimonas</taxon>
    </lineage>
</organism>
<dbReference type="GO" id="GO:0050660">
    <property type="term" value="F:flavin adenine dinucleotide binding"/>
    <property type="evidence" value="ECO:0007669"/>
    <property type="project" value="InterPro"/>
</dbReference>
<dbReference type="Pfam" id="PF05199">
    <property type="entry name" value="GMC_oxred_C"/>
    <property type="match status" value="1"/>
</dbReference>
<dbReference type="InterPro" id="IPR000172">
    <property type="entry name" value="GMC_OxRdtase_N"/>
</dbReference>
<proteinExistence type="inferred from homology"/>
<feature type="domain" description="Glucose-methanol-choline oxidoreductase C-terminal" evidence="7">
    <location>
        <begin position="381"/>
        <end position="514"/>
    </location>
</feature>
<evidence type="ECO:0000259" key="6">
    <source>
        <dbReference type="Pfam" id="PF00732"/>
    </source>
</evidence>
<dbReference type="PANTHER" id="PTHR46056:SF12">
    <property type="entry name" value="LONG-CHAIN-ALCOHOL OXIDASE"/>
    <property type="match status" value="1"/>
</dbReference>
<accession>A0A1I2JT82</accession>
<dbReference type="EMBL" id="FOOC01000010">
    <property type="protein sequence ID" value="SFF57804.1"/>
    <property type="molecule type" value="Genomic_DNA"/>
</dbReference>
<dbReference type="STRING" id="1076937.SAMN04488120_1108"/>
<reference evidence="8 9" key="1">
    <citation type="submission" date="2016-10" db="EMBL/GenBank/DDBJ databases">
        <authorList>
            <person name="de Groot N.N."/>
        </authorList>
    </citation>
    <scope>NUCLEOTIDE SEQUENCE [LARGE SCALE GENOMIC DNA]</scope>
    <source>
        <strain evidence="8 9">DSM 23609</strain>
    </source>
</reference>
<dbReference type="AlphaFoldDB" id="A0A1I2JT82"/>
<feature type="compositionally biased region" description="Polar residues" evidence="5">
    <location>
        <begin position="528"/>
        <end position="537"/>
    </location>
</feature>
<dbReference type="PANTHER" id="PTHR46056">
    <property type="entry name" value="LONG-CHAIN-ALCOHOL OXIDASE"/>
    <property type="match status" value="1"/>
</dbReference>
<sequence>MAIDDIYTQGIAAGWSVRDASTLSADAVLETEVAIVGSGAGGGMAAEILTAAGLNVLMIEEGALYTAADFKDMDEWRGFSTLYQEGAGRMTADGAVYVFQGRAVGGSTTVNWTTSLRTPDPTLEHWAQAYALRDSTPADLAPWFARCEERLGIAPWAMEPNRNNALLRDGCARLGWSWKTIPRNVRGCWNLGYCGLGCPTNAKQSMLVTTIPQALRRGMTLLHHARAEALHFSANGVAALTVRALGKDARTPTGVTLTVKARHYVLAAGAINTPALLLRSRAPDPRGLIGRRTCIHPVNASLALFDEPVHGFHGAPQSIYSDHFLWPAQGLGYKLEVPPLQPVLMSGIFGSHGERLSLDMRQLDHAQVCIALMRDGFDAATSGGRVRIDAQGQPLLDYPLTEALWDGLRRAYLSMAEVQFAAGARSVRPVHLDGHDYRSWDEARRAIAFLPMRAQRATLYTAHLMGGCPMGEDKTRCVIDSRGRHHEIENLSIFDGSMFPTSIGANPQLSIYAFVARNATALADSLTPRRSASTDTAGVSAARHDAGGHRHAEA</sequence>
<keyword evidence="4" id="KW-0560">Oxidoreductase</keyword>
<evidence type="ECO:0000256" key="3">
    <source>
        <dbReference type="ARBA" id="ARBA00022827"/>
    </source>
</evidence>
<evidence type="ECO:0000259" key="7">
    <source>
        <dbReference type="Pfam" id="PF05199"/>
    </source>
</evidence>
<evidence type="ECO:0000313" key="9">
    <source>
        <dbReference type="Proteomes" id="UP000199771"/>
    </source>
</evidence>
<dbReference type="InterPro" id="IPR007867">
    <property type="entry name" value="GMC_OxRtase_C"/>
</dbReference>
<name>A0A1I2JT82_9GAMM</name>
<protein>
    <submittedName>
        <fullName evidence="8">GMC oxidoreductase</fullName>
    </submittedName>
</protein>
<dbReference type="InterPro" id="IPR036188">
    <property type="entry name" value="FAD/NAD-bd_sf"/>
</dbReference>
<feature type="compositionally biased region" description="Basic and acidic residues" evidence="5">
    <location>
        <begin position="542"/>
        <end position="554"/>
    </location>
</feature>
<evidence type="ECO:0000256" key="5">
    <source>
        <dbReference type="SAM" id="MobiDB-lite"/>
    </source>
</evidence>
<gene>
    <name evidence="8" type="ORF">SAMN04488120_1108</name>
</gene>